<feature type="domain" description="RNA polymerase sigma factor 70 region 4 type 2" evidence="6">
    <location>
        <begin position="122"/>
        <end position="170"/>
    </location>
</feature>
<evidence type="ECO:0000259" key="5">
    <source>
        <dbReference type="Pfam" id="PF04542"/>
    </source>
</evidence>
<dbReference type="CDD" id="cd06171">
    <property type="entry name" value="Sigma70_r4"/>
    <property type="match status" value="1"/>
</dbReference>
<feature type="domain" description="RNA polymerase sigma-70 region 2" evidence="5">
    <location>
        <begin position="25"/>
        <end position="89"/>
    </location>
</feature>
<dbReference type="Gene3D" id="1.10.10.10">
    <property type="entry name" value="Winged helix-like DNA-binding domain superfamily/Winged helix DNA-binding domain"/>
    <property type="match status" value="1"/>
</dbReference>
<comment type="caution">
    <text evidence="7">The sequence shown here is derived from an EMBL/GenBank/DDBJ whole genome shotgun (WGS) entry which is preliminary data.</text>
</comment>
<dbReference type="Pfam" id="PF08281">
    <property type="entry name" value="Sigma70_r4_2"/>
    <property type="match status" value="1"/>
</dbReference>
<dbReference type="GO" id="GO:0003677">
    <property type="term" value="F:DNA binding"/>
    <property type="evidence" value="ECO:0007669"/>
    <property type="project" value="InterPro"/>
</dbReference>
<evidence type="ECO:0000259" key="6">
    <source>
        <dbReference type="Pfam" id="PF08281"/>
    </source>
</evidence>
<dbReference type="RefSeq" id="WP_115833108.1">
    <property type="nucleotide sequence ID" value="NZ_QNUL01000023.1"/>
</dbReference>
<evidence type="ECO:0000256" key="3">
    <source>
        <dbReference type="ARBA" id="ARBA00023082"/>
    </source>
</evidence>
<dbReference type="GO" id="GO:0016987">
    <property type="term" value="F:sigma factor activity"/>
    <property type="evidence" value="ECO:0007669"/>
    <property type="project" value="UniProtKB-KW"/>
</dbReference>
<dbReference type="InterPro" id="IPR014284">
    <property type="entry name" value="RNA_pol_sigma-70_dom"/>
</dbReference>
<evidence type="ECO:0000256" key="1">
    <source>
        <dbReference type="ARBA" id="ARBA00010641"/>
    </source>
</evidence>
<accession>A0A3D8Y5Y7</accession>
<evidence type="ECO:0000256" key="4">
    <source>
        <dbReference type="ARBA" id="ARBA00023163"/>
    </source>
</evidence>
<keyword evidence="4" id="KW-0804">Transcription</keyword>
<dbReference type="SUPFAM" id="SSF88946">
    <property type="entry name" value="Sigma2 domain of RNA polymerase sigma factors"/>
    <property type="match status" value="1"/>
</dbReference>
<dbReference type="GO" id="GO:0006352">
    <property type="term" value="P:DNA-templated transcription initiation"/>
    <property type="evidence" value="ECO:0007669"/>
    <property type="project" value="InterPro"/>
</dbReference>
<dbReference type="PANTHER" id="PTHR43133">
    <property type="entry name" value="RNA POLYMERASE ECF-TYPE SIGMA FACTO"/>
    <property type="match status" value="1"/>
</dbReference>
<evidence type="ECO:0000313" key="8">
    <source>
        <dbReference type="Proteomes" id="UP000256373"/>
    </source>
</evidence>
<dbReference type="InterPro" id="IPR013324">
    <property type="entry name" value="RNA_pol_sigma_r3/r4-like"/>
</dbReference>
<organism evidence="7 8">
    <name type="scientific">Dyadobacter luteus</name>
    <dbReference type="NCBI Taxonomy" id="2259619"/>
    <lineage>
        <taxon>Bacteria</taxon>
        <taxon>Pseudomonadati</taxon>
        <taxon>Bacteroidota</taxon>
        <taxon>Cytophagia</taxon>
        <taxon>Cytophagales</taxon>
        <taxon>Spirosomataceae</taxon>
        <taxon>Dyadobacter</taxon>
    </lineage>
</organism>
<dbReference type="InterPro" id="IPR013325">
    <property type="entry name" value="RNA_pol_sigma_r2"/>
</dbReference>
<gene>
    <name evidence="7" type="ORF">DSL64_22045</name>
</gene>
<dbReference type="OrthoDB" id="9150024at2"/>
<sequence>MKLYSDDPELWNSFKAGNKKAYEILLKRYYAPLFQYATRFTKDREQAEDCLQESFIYLWEHRASLGSPESVRFYLFKTIRNNVFLALRKSAIEISVPFWMEDESDSESRLIEFETKNFNERKLSHLMDGVPERQREALYLKYFQELSVDQIATVMGVNKQTASNFLYRGLNYLREQWYQLSVVLCCFVI</sequence>
<reference evidence="7 8" key="1">
    <citation type="submission" date="2018-07" db="EMBL/GenBank/DDBJ databases">
        <title>Dyadobacter roseus sp. nov., isolated from rose rhizosphere soil.</title>
        <authorList>
            <person name="Chen L."/>
        </authorList>
    </citation>
    <scope>NUCLEOTIDE SEQUENCE [LARGE SCALE GENOMIC DNA]</scope>
    <source>
        <strain evidence="7 8">RS19</strain>
    </source>
</reference>
<keyword evidence="2" id="KW-0805">Transcription regulation</keyword>
<dbReference type="Gene3D" id="1.10.1740.10">
    <property type="match status" value="1"/>
</dbReference>
<dbReference type="SUPFAM" id="SSF88659">
    <property type="entry name" value="Sigma3 and sigma4 domains of RNA polymerase sigma factors"/>
    <property type="match status" value="1"/>
</dbReference>
<dbReference type="AlphaFoldDB" id="A0A3D8Y5Y7"/>
<name>A0A3D8Y5Y7_9BACT</name>
<protein>
    <submittedName>
        <fullName evidence="7">Sigma-70 family RNA polymerase sigma factor</fullName>
    </submittedName>
</protein>
<keyword evidence="3" id="KW-0731">Sigma factor</keyword>
<evidence type="ECO:0000313" key="7">
    <source>
        <dbReference type="EMBL" id="REA58069.1"/>
    </source>
</evidence>
<comment type="similarity">
    <text evidence="1">Belongs to the sigma-70 factor family. ECF subfamily.</text>
</comment>
<dbReference type="NCBIfam" id="TIGR02937">
    <property type="entry name" value="sigma70-ECF"/>
    <property type="match status" value="1"/>
</dbReference>
<dbReference type="InterPro" id="IPR039425">
    <property type="entry name" value="RNA_pol_sigma-70-like"/>
</dbReference>
<evidence type="ECO:0000256" key="2">
    <source>
        <dbReference type="ARBA" id="ARBA00023015"/>
    </source>
</evidence>
<dbReference type="InterPro" id="IPR007627">
    <property type="entry name" value="RNA_pol_sigma70_r2"/>
</dbReference>
<dbReference type="Pfam" id="PF04542">
    <property type="entry name" value="Sigma70_r2"/>
    <property type="match status" value="1"/>
</dbReference>
<dbReference type="EMBL" id="QNUL01000023">
    <property type="protein sequence ID" value="REA58069.1"/>
    <property type="molecule type" value="Genomic_DNA"/>
</dbReference>
<dbReference type="Proteomes" id="UP000256373">
    <property type="component" value="Unassembled WGS sequence"/>
</dbReference>
<dbReference type="InterPro" id="IPR036388">
    <property type="entry name" value="WH-like_DNA-bd_sf"/>
</dbReference>
<dbReference type="InterPro" id="IPR013249">
    <property type="entry name" value="RNA_pol_sigma70_r4_t2"/>
</dbReference>
<keyword evidence="8" id="KW-1185">Reference proteome</keyword>
<dbReference type="PANTHER" id="PTHR43133:SF46">
    <property type="entry name" value="RNA POLYMERASE SIGMA-70 FACTOR ECF SUBFAMILY"/>
    <property type="match status" value="1"/>
</dbReference>
<proteinExistence type="inferred from homology"/>